<evidence type="ECO:0000313" key="2">
    <source>
        <dbReference type="EMBL" id="KAK0705687.1"/>
    </source>
</evidence>
<comment type="caution">
    <text evidence="2">The sequence shown here is derived from an EMBL/GenBank/DDBJ whole genome shotgun (WGS) entry which is preliminary data.</text>
</comment>
<evidence type="ECO:0000313" key="3">
    <source>
        <dbReference type="Proteomes" id="UP001172102"/>
    </source>
</evidence>
<dbReference type="AlphaFoldDB" id="A0AA39ZY23"/>
<reference evidence="2" key="1">
    <citation type="submission" date="2023-06" db="EMBL/GenBank/DDBJ databases">
        <title>Genome-scale phylogeny and comparative genomics of the fungal order Sordariales.</title>
        <authorList>
            <consortium name="Lawrence Berkeley National Laboratory"/>
            <person name="Hensen N."/>
            <person name="Bonometti L."/>
            <person name="Westerberg I."/>
            <person name="Brannstrom I.O."/>
            <person name="Guillou S."/>
            <person name="Cros-Aarteil S."/>
            <person name="Calhoun S."/>
            <person name="Haridas S."/>
            <person name="Kuo A."/>
            <person name="Mondo S."/>
            <person name="Pangilinan J."/>
            <person name="Riley R."/>
            <person name="Labutti K."/>
            <person name="Andreopoulos B."/>
            <person name="Lipzen A."/>
            <person name="Chen C."/>
            <person name="Yanf M."/>
            <person name="Daum C."/>
            <person name="Ng V."/>
            <person name="Clum A."/>
            <person name="Steindorff A."/>
            <person name="Ohm R."/>
            <person name="Martin F."/>
            <person name="Silar P."/>
            <person name="Natvig D."/>
            <person name="Lalanne C."/>
            <person name="Gautier V."/>
            <person name="Ament-Velasquez S.L."/>
            <person name="Kruys A."/>
            <person name="Hutchinson M.I."/>
            <person name="Powell A.J."/>
            <person name="Barry K."/>
            <person name="Miller A.N."/>
            <person name="Grigoriev I.V."/>
            <person name="Debuchy R."/>
            <person name="Gladieux P."/>
            <person name="Thoren M.H."/>
            <person name="Johannesson H."/>
        </authorList>
    </citation>
    <scope>NUCLEOTIDE SEQUENCE</scope>
    <source>
        <strain evidence="2">SMH4607-1</strain>
    </source>
</reference>
<gene>
    <name evidence="2" type="ORF">B0H67DRAFT_649996</name>
</gene>
<name>A0AA39ZY23_9PEZI</name>
<dbReference type="EMBL" id="JAUKUA010000007">
    <property type="protein sequence ID" value="KAK0705687.1"/>
    <property type="molecule type" value="Genomic_DNA"/>
</dbReference>
<feature type="region of interest" description="Disordered" evidence="1">
    <location>
        <begin position="229"/>
        <end position="275"/>
    </location>
</feature>
<protein>
    <submittedName>
        <fullName evidence="2">Uncharacterized protein</fullName>
    </submittedName>
</protein>
<organism evidence="2 3">
    <name type="scientific">Lasiosphaeris hirsuta</name>
    <dbReference type="NCBI Taxonomy" id="260670"/>
    <lineage>
        <taxon>Eukaryota</taxon>
        <taxon>Fungi</taxon>
        <taxon>Dikarya</taxon>
        <taxon>Ascomycota</taxon>
        <taxon>Pezizomycotina</taxon>
        <taxon>Sordariomycetes</taxon>
        <taxon>Sordariomycetidae</taxon>
        <taxon>Sordariales</taxon>
        <taxon>Lasiosphaeriaceae</taxon>
        <taxon>Lasiosphaeris</taxon>
    </lineage>
</organism>
<proteinExistence type="predicted"/>
<accession>A0AA39ZY23</accession>
<keyword evidence="3" id="KW-1185">Reference proteome</keyword>
<sequence length="307" mass="33551">MSSSAFVNQGPAMEQDSEAYPQCIQILAELRDRQLARLHSELRCGRLGAQESLKLHGIDELTHKFKTGTTNTAQLMRQIKAAAQPGDGYHLTLSPRKTYGHGHGFGACGRQDMTGELTMRDIALGASIVDYAEKYLAARSIQPLECPDQVIWRGLSPGLRALIQEPAPDGPSFYSLWFKAVRSAEFVDAQKQALVALQLDAVDKSSSKSESRSFSSWLSWLCGMGETETESHNVPLQPRKPEITGTNASPTPRGDLDTDSPPTRDPESSLETEDAFIQRMKSKLGDVDGLDSVIATASVAAARRRAY</sequence>
<dbReference type="Proteomes" id="UP001172102">
    <property type="component" value="Unassembled WGS sequence"/>
</dbReference>
<evidence type="ECO:0000256" key="1">
    <source>
        <dbReference type="SAM" id="MobiDB-lite"/>
    </source>
</evidence>